<dbReference type="PROSITE" id="PS50111">
    <property type="entry name" value="CHEMOTAXIS_TRANSDUC_2"/>
    <property type="match status" value="1"/>
</dbReference>
<evidence type="ECO:0000259" key="6">
    <source>
        <dbReference type="PROSITE" id="PS50111"/>
    </source>
</evidence>
<dbReference type="OrthoDB" id="8523at2157"/>
<dbReference type="CDD" id="cd11386">
    <property type="entry name" value="MCP_signal"/>
    <property type="match status" value="1"/>
</dbReference>
<dbReference type="InterPro" id="IPR000014">
    <property type="entry name" value="PAS"/>
</dbReference>
<dbReference type="InterPro" id="IPR035965">
    <property type="entry name" value="PAS-like_dom_sf"/>
</dbReference>
<dbReference type="SUPFAM" id="SSF55785">
    <property type="entry name" value="PYP-like sensor domain (PAS domain)"/>
    <property type="match status" value="1"/>
</dbReference>
<feature type="domain" description="Methyl-accepting transducer" evidence="6">
    <location>
        <begin position="167"/>
        <end position="403"/>
    </location>
</feature>
<dbReference type="InterPro" id="IPR004089">
    <property type="entry name" value="MCPsignal_dom"/>
</dbReference>
<name>A0A1H7IYZ5_HALLR</name>
<gene>
    <name evidence="7" type="ORF">SAMN04488691_1011063</name>
</gene>
<evidence type="ECO:0000313" key="8">
    <source>
        <dbReference type="Proteomes" id="UP000183894"/>
    </source>
</evidence>
<keyword evidence="1 3" id="KW-0807">Transducer</keyword>
<dbReference type="EMBL" id="FOAD01000001">
    <property type="protein sequence ID" value="SEK67731.1"/>
    <property type="molecule type" value="Genomic_DNA"/>
</dbReference>
<dbReference type="PANTHER" id="PTHR32089:SF112">
    <property type="entry name" value="LYSOZYME-LIKE PROTEIN-RELATED"/>
    <property type="match status" value="1"/>
</dbReference>
<evidence type="ECO:0000256" key="4">
    <source>
        <dbReference type="SAM" id="Coils"/>
    </source>
</evidence>
<dbReference type="PANTHER" id="PTHR32089">
    <property type="entry name" value="METHYL-ACCEPTING CHEMOTAXIS PROTEIN MCPB"/>
    <property type="match status" value="1"/>
</dbReference>
<dbReference type="NCBIfam" id="TIGR00229">
    <property type="entry name" value="sensory_box"/>
    <property type="match status" value="1"/>
</dbReference>
<evidence type="ECO:0000256" key="1">
    <source>
        <dbReference type="ARBA" id="ARBA00023224"/>
    </source>
</evidence>
<reference evidence="7 8" key="1">
    <citation type="submission" date="2016-10" db="EMBL/GenBank/DDBJ databases">
        <authorList>
            <person name="de Groot N.N."/>
        </authorList>
    </citation>
    <scope>NUCLEOTIDE SEQUENCE [LARGE SCALE GENOMIC DNA]</scope>
    <source>
        <strain evidence="7 8">CDM_5</strain>
    </source>
</reference>
<dbReference type="Gene3D" id="3.30.450.20">
    <property type="entry name" value="PAS domain"/>
    <property type="match status" value="1"/>
</dbReference>
<dbReference type="PRINTS" id="PR00260">
    <property type="entry name" value="CHEMTRNSDUCR"/>
</dbReference>
<evidence type="ECO:0000313" key="7">
    <source>
        <dbReference type="EMBL" id="SEK67731.1"/>
    </source>
</evidence>
<dbReference type="RefSeq" id="WP_083405241.1">
    <property type="nucleotide sequence ID" value="NZ_FOAD01000001.1"/>
</dbReference>
<feature type="coiled-coil region" evidence="4">
    <location>
        <begin position="308"/>
        <end position="363"/>
    </location>
</feature>
<organism evidence="7 8">
    <name type="scientific">Haloferax larsenii</name>
    <dbReference type="NCBI Taxonomy" id="302484"/>
    <lineage>
        <taxon>Archaea</taxon>
        <taxon>Methanobacteriati</taxon>
        <taxon>Methanobacteriota</taxon>
        <taxon>Stenosarchaea group</taxon>
        <taxon>Halobacteria</taxon>
        <taxon>Halobacteriales</taxon>
        <taxon>Haloferacaceae</taxon>
        <taxon>Haloferax</taxon>
    </lineage>
</organism>
<protein>
    <submittedName>
        <fullName evidence="7">PAS domain S-box-containing protein</fullName>
    </submittedName>
</protein>
<evidence type="ECO:0000256" key="5">
    <source>
        <dbReference type="SAM" id="MobiDB-lite"/>
    </source>
</evidence>
<dbReference type="GO" id="GO:0016020">
    <property type="term" value="C:membrane"/>
    <property type="evidence" value="ECO:0007669"/>
    <property type="project" value="InterPro"/>
</dbReference>
<dbReference type="Pfam" id="PF08448">
    <property type="entry name" value="PAS_4"/>
    <property type="match status" value="1"/>
</dbReference>
<dbReference type="Proteomes" id="UP000183894">
    <property type="component" value="Unassembled WGS sequence"/>
</dbReference>
<evidence type="ECO:0000256" key="2">
    <source>
        <dbReference type="ARBA" id="ARBA00029447"/>
    </source>
</evidence>
<dbReference type="Pfam" id="PF00015">
    <property type="entry name" value="MCPsignal"/>
    <property type="match status" value="1"/>
</dbReference>
<dbReference type="GO" id="GO:0004888">
    <property type="term" value="F:transmembrane signaling receptor activity"/>
    <property type="evidence" value="ECO:0007669"/>
    <property type="project" value="InterPro"/>
</dbReference>
<accession>A0A1H7IYZ5</accession>
<dbReference type="AlphaFoldDB" id="A0A1H7IYZ5"/>
<sequence>MQGAETQAGLEWKPSGSLTEAERLEAERDHWKGLFEDLVEHFPEPIINVDAEGHLTHINAKAAETYELDREADIGKRGIDAFGTKGKDEILATTIARTDTVVHEDDFRGVPTSDGTVWVRAMGVPLHAPNGEVVGALELTTDATDIVEKNQQMSEAQEQLSEEVTASISRAMTSADEVSDSVTAAREIAAQQADAMEEVSGEVGSLSATVEEIAASADEINKQSTEAQQLAEESREDGEVAAEAMDRVAEGGEHVADRTHELAEHIEEIGDIIEVINDIADQTNILALNANIEAARAGEAGSGFAVVADEVKSLANEVQAESERIEEIISETREDATETVEGIESLTEDVQDSAERIDTLIENQDEIASTIREAATGMDDIANATDDQAVRTEEVASMVDSASKQATEVQEETARAVSANDTQIEVVADISESVRQLKSTMATMDDD</sequence>
<keyword evidence="4" id="KW-0175">Coiled coil</keyword>
<dbReference type="SUPFAM" id="SSF58104">
    <property type="entry name" value="Methyl-accepting chemotaxis protein (MCP) signaling domain"/>
    <property type="match status" value="1"/>
</dbReference>
<comment type="similarity">
    <text evidence="2">Belongs to the methyl-accepting chemotaxis (MCP) protein family.</text>
</comment>
<evidence type="ECO:0000256" key="3">
    <source>
        <dbReference type="PROSITE-ProRule" id="PRU00284"/>
    </source>
</evidence>
<dbReference type="Gene3D" id="1.10.287.950">
    <property type="entry name" value="Methyl-accepting chemotaxis protein"/>
    <property type="match status" value="1"/>
</dbReference>
<proteinExistence type="inferred from homology"/>
<feature type="region of interest" description="Disordered" evidence="5">
    <location>
        <begin position="1"/>
        <end position="21"/>
    </location>
</feature>
<dbReference type="GO" id="GO:0007165">
    <property type="term" value="P:signal transduction"/>
    <property type="evidence" value="ECO:0007669"/>
    <property type="project" value="UniProtKB-KW"/>
</dbReference>
<dbReference type="InterPro" id="IPR004090">
    <property type="entry name" value="Chemotax_Me-accpt_rcpt"/>
</dbReference>
<dbReference type="SMART" id="SM00283">
    <property type="entry name" value="MA"/>
    <property type="match status" value="1"/>
</dbReference>
<dbReference type="GO" id="GO:0006935">
    <property type="term" value="P:chemotaxis"/>
    <property type="evidence" value="ECO:0007669"/>
    <property type="project" value="InterPro"/>
</dbReference>
<dbReference type="InterPro" id="IPR013656">
    <property type="entry name" value="PAS_4"/>
</dbReference>